<keyword evidence="10" id="KW-0460">Magnesium</keyword>
<feature type="binding site" evidence="10">
    <location>
        <position position="9"/>
    </location>
    <ligand>
        <name>Mg(2+)</name>
        <dbReference type="ChEBI" id="CHEBI:18420"/>
    </ligand>
</feature>
<feature type="binding site" evidence="10">
    <location>
        <position position="11"/>
    </location>
    <ligand>
        <name>Mg(2+)</name>
        <dbReference type="ChEBI" id="CHEBI:18420"/>
    </ligand>
</feature>
<feature type="site" description="Contributes to substrate recognition" evidence="9">
    <location>
        <position position="101"/>
    </location>
</feature>
<comment type="subcellular location">
    <subcellularLocation>
        <location evidence="1 7">Cytoplasm</location>
    </subcellularLocation>
</comment>
<keyword evidence="5 7" id="KW-0119">Carbohydrate metabolism</keyword>
<dbReference type="GO" id="GO:0046872">
    <property type="term" value="F:metal ion binding"/>
    <property type="evidence" value="ECO:0007669"/>
    <property type="project" value="UniProtKB-KW"/>
</dbReference>
<dbReference type="PANTHER" id="PTHR42891">
    <property type="entry name" value="D-GLYCERO-BETA-D-MANNO-HEPTOSE-1,7-BISPHOSPHATE 7-PHOSPHATASE"/>
    <property type="match status" value="1"/>
</dbReference>
<feature type="binding site" evidence="10">
    <location>
        <position position="127"/>
    </location>
    <ligand>
        <name>Mg(2+)</name>
        <dbReference type="ChEBI" id="CHEBI:18420"/>
    </ligand>
</feature>
<dbReference type="GO" id="GO:0005737">
    <property type="term" value="C:cytoplasm"/>
    <property type="evidence" value="ECO:0007669"/>
    <property type="project" value="UniProtKB-SubCell"/>
</dbReference>
<evidence type="ECO:0000256" key="7">
    <source>
        <dbReference type="PIRNR" id="PIRNR004682"/>
    </source>
</evidence>
<feature type="site" description="Stabilizes the phosphoryl group" evidence="9">
    <location>
        <position position="52"/>
    </location>
</feature>
<dbReference type="NCBIfam" id="TIGR01662">
    <property type="entry name" value="HAD-SF-IIIA"/>
    <property type="match status" value="1"/>
</dbReference>
<evidence type="ECO:0000256" key="3">
    <source>
        <dbReference type="ARBA" id="ARBA00022723"/>
    </source>
</evidence>
<dbReference type="AlphaFoldDB" id="A0A437PUS4"/>
<dbReference type="Gene3D" id="3.40.50.1000">
    <property type="entry name" value="HAD superfamily/HAD-like"/>
    <property type="match status" value="1"/>
</dbReference>
<dbReference type="GO" id="GO:0005975">
    <property type="term" value="P:carbohydrate metabolic process"/>
    <property type="evidence" value="ECO:0007669"/>
    <property type="project" value="InterPro"/>
</dbReference>
<gene>
    <name evidence="11" type="ORF">EOJ36_06155</name>
</gene>
<dbReference type="RefSeq" id="WP_127803409.1">
    <property type="nucleotide sequence ID" value="NZ_SACY01000002.1"/>
</dbReference>
<dbReference type="GO" id="GO:0016791">
    <property type="term" value="F:phosphatase activity"/>
    <property type="evidence" value="ECO:0007669"/>
    <property type="project" value="InterPro"/>
</dbReference>
<reference evidence="11 12" key="1">
    <citation type="submission" date="2019-01" db="EMBL/GenBank/DDBJ databases">
        <authorList>
            <person name="Chen W.-M."/>
        </authorList>
    </citation>
    <scope>NUCLEOTIDE SEQUENCE [LARGE SCALE GENOMIC DNA]</scope>
    <source>
        <strain evidence="11 12">FSY-15</strain>
    </source>
</reference>
<feature type="binding site" evidence="10">
    <location>
        <position position="88"/>
    </location>
    <ligand>
        <name>Zn(2+)</name>
        <dbReference type="ChEBI" id="CHEBI:29105"/>
    </ligand>
</feature>
<dbReference type="CDD" id="cd07503">
    <property type="entry name" value="HAD_HisB-N"/>
    <property type="match status" value="1"/>
</dbReference>
<keyword evidence="12" id="KW-1185">Reference proteome</keyword>
<evidence type="ECO:0000256" key="5">
    <source>
        <dbReference type="ARBA" id="ARBA00023277"/>
    </source>
</evidence>
<evidence type="ECO:0000313" key="12">
    <source>
        <dbReference type="Proteomes" id="UP000282832"/>
    </source>
</evidence>
<sequence length="171" mass="18845">MLNKCIFLDRDGVLNVDRVDYVYRMQEFIIPDGVVESLQALKAAGYLLIVITNQSGIAKGIYKREDVHLIHNALQEASGGMLDDMYFCPYHENYDSASLTRKPGSLLIEKAAAKYKVDMNASWMVGDHERDIIAGTAAGVKTIRLAPSGTETNATHLVADLRAATEIILSK</sequence>
<dbReference type="EMBL" id="SACY01000002">
    <property type="protein sequence ID" value="RVU25995.1"/>
    <property type="molecule type" value="Genomic_DNA"/>
</dbReference>
<dbReference type="InterPro" id="IPR006543">
    <property type="entry name" value="Histidinol-phos"/>
</dbReference>
<dbReference type="EC" id="3.1.3.-" evidence="7"/>
<dbReference type="Pfam" id="PF13242">
    <property type="entry name" value="Hydrolase_like"/>
    <property type="match status" value="1"/>
</dbReference>
<dbReference type="PIRSF" id="PIRSF004682">
    <property type="entry name" value="GmhB"/>
    <property type="match status" value="1"/>
</dbReference>
<organism evidence="11 12">
    <name type="scientific">Sandaracinomonas limnophila</name>
    <dbReference type="NCBI Taxonomy" id="1862386"/>
    <lineage>
        <taxon>Bacteria</taxon>
        <taxon>Pseudomonadati</taxon>
        <taxon>Bacteroidota</taxon>
        <taxon>Cytophagia</taxon>
        <taxon>Cytophagales</taxon>
        <taxon>Flectobacillaceae</taxon>
        <taxon>Sandaracinomonas</taxon>
    </lineage>
</organism>
<comment type="caution">
    <text evidence="11">The sequence shown here is derived from an EMBL/GenBank/DDBJ whole genome shotgun (WGS) entry which is preliminary data.</text>
</comment>
<dbReference type="InterPro" id="IPR036412">
    <property type="entry name" value="HAD-like_sf"/>
</dbReference>
<feature type="active site" description="Nucleophile" evidence="8">
    <location>
        <position position="9"/>
    </location>
</feature>
<comment type="cofactor">
    <cofactor evidence="10">
        <name>Zn(2+)</name>
        <dbReference type="ChEBI" id="CHEBI:29105"/>
    </cofactor>
</comment>
<accession>A0A437PUS4</accession>
<dbReference type="PANTHER" id="PTHR42891:SF1">
    <property type="entry name" value="D-GLYCERO-BETA-D-MANNO-HEPTOSE-1,7-BISPHOSPHATE 7-PHOSPHATASE"/>
    <property type="match status" value="1"/>
</dbReference>
<evidence type="ECO:0000256" key="8">
    <source>
        <dbReference type="PIRSR" id="PIRSR004682-1"/>
    </source>
</evidence>
<dbReference type="InterPro" id="IPR006549">
    <property type="entry name" value="HAD-SF_hydro_IIIA"/>
</dbReference>
<dbReference type="InterPro" id="IPR023214">
    <property type="entry name" value="HAD_sf"/>
</dbReference>
<evidence type="ECO:0000256" key="9">
    <source>
        <dbReference type="PIRSR" id="PIRSR004682-3"/>
    </source>
</evidence>
<keyword evidence="2 7" id="KW-0963">Cytoplasm</keyword>
<evidence type="ECO:0000256" key="6">
    <source>
        <dbReference type="ARBA" id="ARBA00031828"/>
    </source>
</evidence>
<dbReference type="Proteomes" id="UP000282832">
    <property type="component" value="Unassembled WGS sequence"/>
</dbReference>
<comment type="cofactor">
    <cofactor evidence="10">
        <name>Mg(2+)</name>
        <dbReference type="ChEBI" id="CHEBI:18420"/>
    </cofactor>
</comment>
<dbReference type="OrthoDB" id="9813880at2"/>
<dbReference type="NCBIfam" id="TIGR01656">
    <property type="entry name" value="Histidinol-ppas"/>
    <property type="match status" value="1"/>
</dbReference>
<keyword evidence="3 10" id="KW-0479">Metal-binding</keyword>
<keyword evidence="10" id="KW-0862">Zinc</keyword>
<evidence type="ECO:0000256" key="2">
    <source>
        <dbReference type="ARBA" id="ARBA00022490"/>
    </source>
</evidence>
<evidence type="ECO:0000256" key="4">
    <source>
        <dbReference type="ARBA" id="ARBA00022801"/>
    </source>
</evidence>
<name>A0A437PUS4_9BACT</name>
<dbReference type="InterPro" id="IPR004446">
    <property type="entry name" value="Heptose_bisP_phosphatase"/>
</dbReference>
<comment type="similarity">
    <text evidence="7">Belongs to the gmhB family.</text>
</comment>
<keyword evidence="4 7" id="KW-0378">Hydrolase</keyword>
<evidence type="ECO:0000313" key="11">
    <source>
        <dbReference type="EMBL" id="RVU25995.1"/>
    </source>
</evidence>
<evidence type="ECO:0000256" key="10">
    <source>
        <dbReference type="PIRSR" id="PIRSR004682-4"/>
    </source>
</evidence>
<protein>
    <recommendedName>
        <fullName evidence="6 7">D,D-heptose 1,7-bisphosphate phosphatase</fullName>
        <ecNumber evidence="7">3.1.3.-</ecNumber>
    </recommendedName>
</protein>
<proteinExistence type="inferred from homology"/>
<dbReference type="SUPFAM" id="SSF56784">
    <property type="entry name" value="HAD-like"/>
    <property type="match status" value="1"/>
</dbReference>
<feature type="site" description="Stabilizes the phosphoryl group" evidence="9">
    <location>
        <position position="102"/>
    </location>
</feature>
<evidence type="ECO:0000256" key="1">
    <source>
        <dbReference type="ARBA" id="ARBA00004496"/>
    </source>
</evidence>
<feature type="active site" description="Nucleophile" evidence="8">
    <location>
        <position position="11"/>
    </location>
</feature>